<evidence type="ECO:0000256" key="3">
    <source>
        <dbReference type="ARBA" id="ARBA00023034"/>
    </source>
</evidence>
<dbReference type="Pfam" id="PF10392">
    <property type="entry name" value="COG5_N"/>
    <property type="match status" value="1"/>
</dbReference>
<evidence type="ECO:0000259" key="6">
    <source>
        <dbReference type="Pfam" id="PF10392"/>
    </source>
</evidence>
<dbReference type="PANTHER" id="PTHR13228:SF3">
    <property type="entry name" value="CONSERVED OLIGOMERIC GOLGI COMPLEX SUBUNIT 5"/>
    <property type="match status" value="1"/>
</dbReference>
<dbReference type="OrthoDB" id="18786at2759"/>
<dbReference type="PANTHER" id="PTHR13228">
    <property type="entry name" value="CONSERVED OLIGOMERIC GOLGI COMPLEX COMPONENT 5"/>
    <property type="match status" value="1"/>
</dbReference>
<dbReference type="AlphaFoldDB" id="A0A4Y7QGR3"/>
<dbReference type="EMBL" id="ML170162">
    <property type="protein sequence ID" value="TDL26039.1"/>
    <property type="molecule type" value="Genomic_DNA"/>
</dbReference>
<proteinExistence type="predicted"/>
<dbReference type="InterPro" id="IPR019465">
    <property type="entry name" value="Cog5"/>
</dbReference>
<dbReference type="InterPro" id="IPR048485">
    <property type="entry name" value="COG5_helical"/>
</dbReference>
<keyword evidence="4" id="KW-0472">Membrane</keyword>
<evidence type="ECO:0000256" key="1">
    <source>
        <dbReference type="ARBA" id="ARBA00004395"/>
    </source>
</evidence>
<feature type="region of interest" description="Disordered" evidence="5">
    <location>
        <begin position="158"/>
        <end position="202"/>
    </location>
</feature>
<dbReference type="Pfam" id="PF20649">
    <property type="entry name" value="COG5_C"/>
    <property type="match status" value="1"/>
</dbReference>
<evidence type="ECO:0000256" key="2">
    <source>
        <dbReference type="ARBA" id="ARBA00020974"/>
    </source>
</evidence>
<organism evidence="8 9">
    <name type="scientific">Rickenella mellea</name>
    <dbReference type="NCBI Taxonomy" id="50990"/>
    <lineage>
        <taxon>Eukaryota</taxon>
        <taxon>Fungi</taxon>
        <taxon>Dikarya</taxon>
        <taxon>Basidiomycota</taxon>
        <taxon>Agaricomycotina</taxon>
        <taxon>Agaricomycetes</taxon>
        <taxon>Hymenochaetales</taxon>
        <taxon>Rickenellaceae</taxon>
        <taxon>Rickenella</taxon>
    </lineage>
</organism>
<feature type="domain" description="Conserved oligomeric Golgi complex subunit 5 N-terminal" evidence="6">
    <location>
        <begin position="9"/>
        <end position="155"/>
    </location>
</feature>
<dbReference type="GO" id="GO:0006891">
    <property type="term" value="P:intra-Golgi vesicle-mediated transport"/>
    <property type="evidence" value="ECO:0007669"/>
    <property type="project" value="InterPro"/>
</dbReference>
<comment type="subcellular location">
    <subcellularLocation>
        <location evidence="1">Golgi apparatus membrane</location>
        <topology evidence="1">Peripheral membrane protein</topology>
    </subcellularLocation>
</comment>
<evidence type="ECO:0000313" key="8">
    <source>
        <dbReference type="EMBL" id="TDL26039.1"/>
    </source>
</evidence>
<evidence type="ECO:0000313" key="9">
    <source>
        <dbReference type="Proteomes" id="UP000294933"/>
    </source>
</evidence>
<accession>A0A4Y7QGR3</accession>
<reference evidence="8 9" key="1">
    <citation type="submission" date="2018-06" db="EMBL/GenBank/DDBJ databases">
        <title>A transcriptomic atlas of mushroom development highlights an independent origin of complex multicellularity.</title>
        <authorList>
            <consortium name="DOE Joint Genome Institute"/>
            <person name="Krizsan K."/>
            <person name="Almasi E."/>
            <person name="Merenyi Z."/>
            <person name="Sahu N."/>
            <person name="Viragh M."/>
            <person name="Koszo T."/>
            <person name="Mondo S."/>
            <person name="Kiss B."/>
            <person name="Balint B."/>
            <person name="Kues U."/>
            <person name="Barry K."/>
            <person name="Hegedus J.C."/>
            <person name="Henrissat B."/>
            <person name="Johnson J."/>
            <person name="Lipzen A."/>
            <person name="Ohm R."/>
            <person name="Nagy I."/>
            <person name="Pangilinan J."/>
            <person name="Yan J."/>
            <person name="Xiong Y."/>
            <person name="Grigoriev I.V."/>
            <person name="Hibbett D.S."/>
            <person name="Nagy L.G."/>
        </authorList>
    </citation>
    <scope>NUCLEOTIDE SEQUENCE [LARGE SCALE GENOMIC DNA]</scope>
    <source>
        <strain evidence="8 9">SZMC22713</strain>
    </source>
</reference>
<feature type="domain" description="Conserved oligomeric Golgi complex subunit 5 helical" evidence="7">
    <location>
        <begin position="248"/>
        <end position="461"/>
    </location>
</feature>
<keyword evidence="3" id="KW-0333">Golgi apparatus</keyword>
<dbReference type="STRING" id="50990.A0A4Y7QGR3"/>
<dbReference type="InterPro" id="IPR049176">
    <property type="entry name" value="COG5_N"/>
</dbReference>
<dbReference type="GO" id="GO:0000139">
    <property type="term" value="C:Golgi membrane"/>
    <property type="evidence" value="ECO:0007669"/>
    <property type="project" value="UniProtKB-SubCell"/>
</dbReference>
<keyword evidence="9" id="KW-1185">Reference proteome</keyword>
<dbReference type="Proteomes" id="UP000294933">
    <property type="component" value="Unassembled WGS sequence"/>
</dbReference>
<dbReference type="GO" id="GO:0017119">
    <property type="term" value="C:Golgi transport complex"/>
    <property type="evidence" value="ECO:0007669"/>
    <property type="project" value="InterPro"/>
</dbReference>
<protein>
    <recommendedName>
        <fullName evidence="2">Conserved oligomeric Golgi complex subunit 5</fullName>
    </recommendedName>
</protein>
<evidence type="ECO:0000256" key="5">
    <source>
        <dbReference type="SAM" id="MobiDB-lite"/>
    </source>
</evidence>
<dbReference type="VEuPathDB" id="FungiDB:BD410DRAFT_784062"/>
<name>A0A4Y7QGR3_9AGAM</name>
<feature type="compositionally biased region" description="Basic and acidic residues" evidence="5">
    <location>
        <begin position="158"/>
        <end position="174"/>
    </location>
</feature>
<gene>
    <name evidence="8" type="ORF">BD410DRAFT_784062</name>
</gene>
<evidence type="ECO:0000259" key="7">
    <source>
        <dbReference type="Pfam" id="PF20649"/>
    </source>
</evidence>
<sequence>MSDSTHAVFARSDFDPNEYANAILAGEPFPPPSVPRPKIPPAETITLEPAKEDISVAISKLNFGIEDVSKQLKNVVTAHHEALLVQAAGVNQLEVSLTNVRSGLNEITASLEKLRLKIRVPYKTLEQHVARLERLQLASDVLRRTGRFILVARRLEQQMRDSQRSSETPNEHDQTSSTPTEKASNRVKGSAAVPDDPALGNEGEKDRAIAKAALSIAELASLLDASGDAPIEGTPRAGDTEDPSAISLRALHVVSAHIPAIDNAREVVTTEMENMVLTGLSTVNQALLASSLQTAHNLSVLPTLVESLVADLSDAVESRIRAAFDMARVGRDVGAKDPNVASQGLLYKSRVRNEPTSVTAPQWTAAIWARFENLMEEMVGCCAKVYTLEKVLVLKKDMISQRSFLDEAMKVLENKPSVTFWTVMARALEKQCRDAAKGSTFLQQTLTTGYPRLLRLFHEFFIKVAVHTDSVYTQEKQSPETILILRALSNLETLYLSRSANRLNEAVAQALANGARAPPAMGEGLGIARIASNELDAAKFDPLLVLGVARNVQVGLELMLTRIDPLIVRDRWATSLLGPVSTPQQTQNAQLATCLYHVWVELDKLKSEYPEAVMDILRPTIKDLHTTFETIVHPLLASIRRELSAIIARLHRLDLGRGLDASTGLGGTSTYMKDLADKLTFIKSEVIAKFNVGEASRGWITKIVKDVLTTFVLHASIAKPLGESGKLQLTTDMTELEFALSAFMAEGSQSKHGARLEAIGDEYRALRAMRPLLFLENCMLSEPEKTTGLPPLVVLHHILVRSPIPLPHTLHGWQETEYVHWVAEHTDEEALTLIEGGLAHWESNPTMNPDMASSREYVDLAHIVLTHVKTIERN</sequence>
<evidence type="ECO:0000256" key="4">
    <source>
        <dbReference type="ARBA" id="ARBA00023136"/>
    </source>
</evidence>